<dbReference type="Ensembl" id="ENSNMLT00000006756.1">
    <property type="protein sequence ID" value="ENSNMLP00000005892.1"/>
    <property type="gene ID" value="ENSNMLG00000004334.1"/>
</dbReference>
<keyword evidence="5 6" id="KW-0472">Membrane</keyword>
<dbReference type="InterPro" id="IPR051517">
    <property type="entry name" value="IFITM_antiviral_protein"/>
</dbReference>
<keyword evidence="4 6" id="KW-1133">Transmembrane helix</keyword>
<organism evidence="7 8">
    <name type="scientific">Neogobius melanostomus</name>
    <name type="common">round goby</name>
    <dbReference type="NCBI Taxonomy" id="47308"/>
    <lineage>
        <taxon>Eukaryota</taxon>
        <taxon>Metazoa</taxon>
        <taxon>Chordata</taxon>
        <taxon>Craniata</taxon>
        <taxon>Vertebrata</taxon>
        <taxon>Euteleostomi</taxon>
        <taxon>Actinopterygii</taxon>
        <taxon>Neopterygii</taxon>
        <taxon>Teleostei</taxon>
        <taxon>Neoteleostei</taxon>
        <taxon>Acanthomorphata</taxon>
        <taxon>Gobiaria</taxon>
        <taxon>Gobiiformes</taxon>
        <taxon>Gobioidei</taxon>
        <taxon>Gobiidae</taxon>
        <taxon>Benthophilinae</taxon>
        <taxon>Neogobiini</taxon>
        <taxon>Neogobius</taxon>
    </lineage>
</organism>
<proteinExistence type="inferred from homology"/>
<sequence>NASCIRSYLQKRHKILLLQQRLLSPLLQQNECPAGQCPVIRWNLYPNVGQFQYASLEVHREIPKDHFIWSLLCFVYYNPCCLGLAALIHSVKARDRKMLGDIEGAHNYASTARTLNIISTVLFCLGLIIAIIVAAVLSGQISRMIHY</sequence>
<feature type="transmembrane region" description="Helical" evidence="6">
    <location>
        <begin position="67"/>
        <end position="88"/>
    </location>
</feature>
<accession>A0A8C6SF01</accession>
<dbReference type="AlphaFoldDB" id="A0A8C6SF01"/>
<evidence type="ECO:0000256" key="4">
    <source>
        <dbReference type="ARBA" id="ARBA00022989"/>
    </source>
</evidence>
<dbReference type="GO" id="GO:0005886">
    <property type="term" value="C:plasma membrane"/>
    <property type="evidence" value="ECO:0007669"/>
    <property type="project" value="TreeGrafter"/>
</dbReference>
<evidence type="ECO:0000256" key="5">
    <source>
        <dbReference type="ARBA" id="ARBA00023136"/>
    </source>
</evidence>
<keyword evidence="3 6" id="KW-0812">Transmembrane</keyword>
<comment type="similarity">
    <text evidence="2">Belongs to the CD225/Dispanin family.</text>
</comment>
<dbReference type="PANTHER" id="PTHR13999:SF31">
    <property type="entry name" value="IFITM1-RELATED"/>
    <property type="match status" value="1"/>
</dbReference>
<evidence type="ECO:0000256" key="2">
    <source>
        <dbReference type="ARBA" id="ARBA00006843"/>
    </source>
</evidence>
<comment type="subcellular location">
    <subcellularLocation>
        <location evidence="1">Membrane</location>
    </subcellularLocation>
</comment>
<evidence type="ECO:0000313" key="7">
    <source>
        <dbReference type="Ensembl" id="ENSNMLP00000005892.1"/>
    </source>
</evidence>
<dbReference type="Pfam" id="PF04505">
    <property type="entry name" value="CD225"/>
    <property type="match status" value="1"/>
</dbReference>
<reference evidence="7" key="1">
    <citation type="submission" date="2025-08" db="UniProtKB">
        <authorList>
            <consortium name="Ensembl"/>
        </authorList>
    </citation>
    <scope>IDENTIFICATION</scope>
</reference>
<name>A0A8C6SF01_9GOBI</name>
<feature type="transmembrane region" description="Helical" evidence="6">
    <location>
        <begin position="117"/>
        <end position="137"/>
    </location>
</feature>
<dbReference type="Proteomes" id="UP000694523">
    <property type="component" value="Unplaced"/>
</dbReference>
<evidence type="ECO:0000313" key="8">
    <source>
        <dbReference type="Proteomes" id="UP000694523"/>
    </source>
</evidence>
<reference evidence="7" key="2">
    <citation type="submission" date="2025-09" db="UniProtKB">
        <authorList>
            <consortium name="Ensembl"/>
        </authorList>
    </citation>
    <scope>IDENTIFICATION</scope>
</reference>
<protein>
    <submittedName>
        <fullName evidence="7">Uncharacterized protein</fullName>
    </submittedName>
</protein>
<dbReference type="InterPro" id="IPR007593">
    <property type="entry name" value="CD225/Dispanin_fam"/>
</dbReference>
<evidence type="ECO:0000256" key="6">
    <source>
        <dbReference type="SAM" id="Phobius"/>
    </source>
</evidence>
<dbReference type="PANTHER" id="PTHR13999">
    <property type="entry name" value="INTERFERON INDUCIBLE TRANSMEMBRANE PROTEIN"/>
    <property type="match status" value="1"/>
</dbReference>
<evidence type="ECO:0000256" key="3">
    <source>
        <dbReference type="ARBA" id="ARBA00022692"/>
    </source>
</evidence>
<keyword evidence="8" id="KW-1185">Reference proteome</keyword>
<evidence type="ECO:0000256" key="1">
    <source>
        <dbReference type="ARBA" id="ARBA00004370"/>
    </source>
</evidence>